<comment type="induction">
    <text evidence="8">By stress conditions e.g. heat shock.</text>
</comment>
<reference evidence="12" key="1">
    <citation type="submission" date="2009-07" db="EMBL/GenBank/DDBJ databases">
        <title>Complete sequence of chromosome of Methylovorus sp. SIP3-4.</title>
        <authorList>
            <person name="Lucas S."/>
            <person name="Copeland A."/>
            <person name="Lapidus A."/>
            <person name="Glavina del Rio T."/>
            <person name="Tice H."/>
            <person name="Bruce D."/>
            <person name="Goodwin L."/>
            <person name="Pitluck S."/>
            <person name="Clum A."/>
            <person name="Larimer F."/>
            <person name="Land M."/>
            <person name="Hauser L."/>
            <person name="Kyrpides N."/>
            <person name="Mikhailova N."/>
            <person name="Kayluzhnaya M."/>
            <person name="Chistoserdova L."/>
        </authorList>
    </citation>
    <scope>NUCLEOTIDE SEQUENCE [LARGE SCALE GENOMIC DNA]</scope>
    <source>
        <strain evidence="12">SIP3-4</strain>
    </source>
</reference>
<dbReference type="GO" id="GO:0140662">
    <property type="term" value="F:ATP-dependent protein folding chaperone"/>
    <property type="evidence" value="ECO:0007669"/>
    <property type="project" value="InterPro"/>
</dbReference>
<dbReference type="InterPro" id="IPR013126">
    <property type="entry name" value="Hsp_70_fam"/>
</dbReference>
<evidence type="ECO:0000256" key="4">
    <source>
        <dbReference type="ARBA" id="ARBA00022741"/>
    </source>
</evidence>
<keyword evidence="5 8" id="KW-0067">ATP-binding</keyword>
<dbReference type="Gene3D" id="1.20.1270.10">
    <property type="match status" value="1"/>
</dbReference>
<dbReference type="InterPro" id="IPR029047">
    <property type="entry name" value="HSP70_peptide-bd_sf"/>
</dbReference>
<dbReference type="SUPFAM" id="SSF100934">
    <property type="entry name" value="Heat shock protein 70kD (HSP70), C-terminal subdomain"/>
    <property type="match status" value="1"/>
</dbReference>
<dbReference type="OrthoDB" id="9766019at2"/>
<comment type="function">
    <text evidence="8">Acts as a chaperone.</text>
</comment>
<evidence type="ECO:0000256" key="2">
    <source>
        <dbReference type="ARBA" id="ARBA00014415"/>
    </source>
</evidence>
<dbReference type="Gene3D" id="3.90.640.10">
    <property type="entry name" value="Actin, Chain A, domain 4"/>
    <property type="match status" value="1"/>
</dbReference>
<reference evidence="11 12" key="2">
    <citation type="journal article" date="2011" name="J. Bacteriol.">
        <title>Genomes of three methylotrophs from a single niche uncover genetic and metabolic divergence of Methylophilaceae.</title>
        <authorList>
            <person name="Lapidus A."/>
            <person name="Clum A."/>
            <person name="Labutti K."/>
            <person name="Kaluzhnaya M.G."/>
            <person name="Lim S."/>
            <person name="Beck D.A."/>
            <person name="Glavina Del Rio T."/>
            <person name="Nolan M."/>
            <person name="Mavromatis K."/>
            <person name="Huntemann M."/>
            <person name="Lucas S."/>
            <person name="Lidstrom M.E."/>
            <person name="Ivanova N."/>
            <person name="Chistoserdova L."/>
        </authorList>
    </citation>
    <scope>NUCLEOTIDE SEQUENCE [LARGE SCALE GENOMIC DNA]</scope>
    <source>
        <strain evidence="11 12">SIP3-4</strain>
    </source>
</reference>
<dbReference type="FunFam" id="2.60.34.10:FF:000014">
    <property type="entry name" value="Chaperone protein DnaK HSP70"/>
    <property type="match status" value="1"/>
</dbReference>
<dbReference type="KEGG" id="mei:Msip34_1906"/>
<dbReference type="GO" id="GO:0051082">
    <property type="term" value="F:unfolded protein binding"/>
    <property type="evidence" value="ECO:0007669"/>
    <property type="project" value="InterPro"/>
</dbReference>
<evidence type="ECO:0000256" key="10">
    <source>
        <dbReference type="SAM" id="MobiDB-lite"/>
    </source>
</evidence>
<keyword evidence="12" id="KW-1185">Reference proteome</keyword>
<dbReference type="EMBL" id="CP001674">
    <property type="protein sequence ID" value="ACT51148.1"/>
    <property type="molecule type" value="Genomic_DNA"/>
</dbReference>
<dbReference type="NCBIfam" id="NF003520">
    <property type="entry name" value="PRK05183.1"/>
    <property type="match status" value="1"/>
</dbReference>
<organism evidence="11 12">
    <name type="scientific">Methylovorus glucosotrophus (strain SIP3-4)</name>
    <dbReference type="NCBI Taxonomy" id="582744"/>
    <lineage>
        <taxon>Bacteria</taxon>
        <taxon>Pseudomonadati</taxon>
        <taxon>Pseudomonadota</taxon>
        <taxon>Betaproteobacteria</taxon>
        <taxon>Nitrosomonadales</taxon>
        <taxon>Methylophilaceae</taxon>
        <taxon>Methylovorus</taxon>
    </lineage>
</organism>
<keyword evidence="4 8" id="KW-0547">Nucleotide-binding</keyword>
<evidence type="ECO:0000256" key="5">
    <source>
        <dbReference type="ARBA" id="ARBA00022840"/>
    </source>
</evidence>
<gene>
    <name evidence="8" type="primary">dnaK</name>
    <name evidence="11" type="ordered locus">Msip34_1906</name>
</gene>
<accession>C6X705</accession>
<dbReference type="PANTHER" id="PTHR19375">
    <property type="entry name" value="HEAT SHOCK PROTEIN 70KDA"/>
    <property type="match status" value="1"/>
</dbReference>
<dbReference type="SUPFAM" id="SSF100920">
    <property type="entry name" value="Heat shock protein 70kD (HSP70), peptide-binding domain"/>
    <property type="match status" value="1"/>
</dbReference>
<evidence type="ECO:0000313" key="11">
    <source>
        <dbReference type="EMBL" id="ACT51148.1"/>
    </source>
</evidence>
<dbReference type="Pfam" id="PF00012">
    <property type="entry name" value="HSP70"/>
    <property type="match status" value="1"/>
</dbReference>
<dbReference type="Gene3D" id="2.60.34.10">
    <property type="entry name" value="Substrate Binding Domain Of DNAk, Chain A, domain 1"/>
    <property type="match status" value="1"/>
</dbReference>
<proteinExistence type="evidence at transcript level"/>
<dbReference type="NCBIfam" id="TIGR02350">
    <property type="entry name" value="prok_dnaK"/>
    <property type="match status" value="1"/>
</dbReference>
<dbReference type="PROSITE" id="PS00329">
    <property type="entry name" value="HSP70_2"/>
    <property type="match status" value="1"/>
</dbReference>
<keyword evidence="7 8" id="KW-0143">Chaperone</keyword>
<feature type="modified residue" description="Phosphothreonine; by autocatalysis" evidence="8">
    <location>
        <position position="199"/>
    </location>
</feature>
<sequence length="641" mass="69643">MAKIIGIDLGTTNSCVAVMEGGKPRVIENAEGTRTTPSIVAYQDDGEILAGAPAKRQAVTNPKNTLYAVKRLIGRRFEEKEVQKDIGLMPYTITKADNGDAWVEVRGQKMAPPQISAEVLRKMKKTAEDYLGEEVTEAVITVPAYFNDSQRQATKDAGRIAGLEVKRIINEPTAAALAFGLDKQEGDRKIAVYDLGGGTFDISIIEIAEIDGEHQFEVLSTNGDTFLGGEDFDNRLIDFLADEFKKENGLDLRNDLLAKQRLKEAAEKAKIELSSAQQTEVNLPYITADATGPKHLVVKITRTKFESLVEDLIERSIKPCEVALKDAGVKLSDIQDVILVGGQTRMPKVQEKVKEFFGKEPRKDVNPDEAVAVGAAIQGGVLQGDVKDVLLLDVTPLSLGIETLGGVMTKLIKKNTTIPTKASQVFSTAEDNQNAVTIQVLQGEREMAAGNKSLGQFNLSDIPPAPRGMPQIEVTFDIDANGILHVSAKDKATGKENKITIKANSGLSEEEIKRMEEDAAAYADEDRKLRELVDARNSADGMVHSVKKSLTEHGDKLDAGEKEKIEAAIKDVEDAIKGDDKETIEAKTNALMEASQKLGEKVYAEQQGQAGGAEEAQPQGEKTVDADVVDAEFEEVKDDKK</sequence>
<dbReference type="NCBIfam" id="NF001413">
    <property type="entry name" value="PRK00290.1"/>
    <property type="match status" value="1"/>
</dbReference>
<dbReference type="eggNOG" id="COG0443">
    <property type="taxonomic scope" value="Bacteria"/>
</dbReference>
<evidence type="ECO:0000256" key="9">
    <source>
        <dbReference type="RuleBase" id="RU003322"/>
    </source>
</evidence>
<dbReference type="RefSeq" id="WP_015830512.1">
    <property type="nucleotide sequence ID" value="NC_012969.1"/>
</dbReference>
<dbReference type="InterPro" id="IPR029048">
    <property type="entry name" value="HSP70_C_sf"/>
</dbReference>
<dbReference type="PROSITE" id="PS00297">
    <property type="entry name" value="HSP70_1"/>
    <property type="match status" value="1"/>
</dbReference>
<evidence type="ECO:0000256" key="8">
    <source>
        <dbReference type="HAMAP-Rule" id="MF_00332"/>
    </source>
</evidence>
<dbReference type="CDD" id="cd10234">
    <property type="entry name" value="ASKHA_NBD_HSP70_DnaK-like"/>
    <property type="match status" value="1"/>
</dbReference>
<dbReference type="InterPro" id="IPR012725">
    <property type="entry name" value="Chaperone_DnaK"/>
</dbReference>
<dbReference type="FunFam" id="3.90.640.10:FF:000003">
    <property type="entry name" value="Molecular chaperone DnaK"/>
    <property type="match status" value="1"/>
</dbReference>
<name>C6X705_METGS</name>
<dbReference type="InterPro" id="IPR018181">
    <property type="entry name" value="Heat_shock_70_CS"/>
</dbReference>
<dbReference type="Gene3D" id="3.30.420.40">
    <property type="match status" value="2"/>
</dbReference>
<evidence type="ECO:0000256" key="3">
    <source>
        <dbReference type="ARBA" id="ARBA00022553"/>
    </source>
</evidence>
<keyword evidence="3 8" id="KW-0597">Phosphoprotein</keyword>
<dbReference type="FunFam" id="1.20.1270.10:FF:000001">
    <property type="entry name" value="Molecular chaperone DnaK"/>
    <property type="match status" value="1"/>
</dbReference>
<evidence type="ECO:0000256" key="1">
    <source>
        <dbReference type="ARBA" id="ARBA00007381"/>
    </source>
</evidence>
<dbReference type="AlphaFoldDB" id="C6X705"/>
<dbReference type="PRINTS" id="PR00301">
    <property type="entry name" value="HEATSHOCK70"/>
</dbReference>
<evidence type="ECO:0000313" key="12">
    <source>
        <dbReference type="Proteomes" id="UP000002743"/>
    </source>
</evidence>
<dbReference type="InterPro" id="IPR043129">
    <property type="entry name" value="ATPase_NBD"/>
</dbReference>
<dbReference type="PROSITE" id="PS01036">
    <property type="entry name" value="HSP70_3"/>
    <property type="match status" value="1"/>
</dbReference>
<dbReference type="SUPFAM" id="SSF53067">
    <property type="entry name" value="Actin-like ATPase domain"/>
    <property type="match status" value="2"/>
</dbReference>
<dbReference type="Proteomes" id="UP000002743">
    <property type="component" value="Chromosome"/>
</dbReference>
<feature type="compositionally biased region" description="Low complexity" evidence="10">
    <location>
        <begin position="604"/>
        <end position="621"/>
    </location>
</feature>
<protein>
    <recommendedName>
        <fullName evidence="2 8">Chaperone protein DnaK</fullName>
    </recommendedName>
    <alternativeName>
        <fullName evidence="8">HSP70</fullName>
    </alternativeName>
    <alternativeName>
        <fullName evidence="8">Heat shock 70 kDa protein</fullName>
    </alternativeName>
    <alternativeName>
        <fullName evidence="8">Heat shock protein 70</fullName>
    </alternativeName>
</protein>
<dbReference type="HAMAP" id="MF_00332">
    <property type="entry name" value="DnaK"/>
    <property type="match status" value="1"/>
</dbReference>
<dbReference type="HOGENOM" id="CLU_005965_2_1_4"/>
<dbReference type="STRING" id="582744.Msip34_1906"/>
<comment type="similarity">
    <text evidence="1 8 9">Belongs to the heat shock protein 70 family.</text>
</comment>
<dbReference type="FunFam" id="3.30.420.40:FF:000004">
    <property type="entry name" value="Molecular chaperone DnaK"/>
    <property type="match status" value="1"/>
</dbReference>
<evidence type="ECO:0000256" key="7">
    <source>
        <dbReference type="ARBA" id="ARBA00023186"/>
    </source>
</evidence>
<feature type="region of interest" description="Disordered" evidence="10">
    <location>
        <begin position="602"/>
        <end position="625"/>
    </location>
</feature>
<dbReference type="GO" id="GO:0005524">
    <property type="term" value="F:ATP binding"/>
    <property type="evidence" value="ECO:0007669"/>
    <property type="project" value="UniProtKB-UniRule"/>
</dbReference>
<evidence type="ECO:0000256" key="6">
    <source>
        <dbReference type="ARBA" id="ARBA00023016"/>
    </source>
</evidence>
<keyword evidence="6 8" id="KW-0346">Stress response</keyword>